<dbReference type="EMBL" id="CP089291">
    <property type="protein sequence ID" value="UOF91669.1"/>
    <property type="molecule type" value="Genomic_DNA"/>
</dbReference>
<protein>
    <submittedName>
        <fullName evidence="1">Uncharacterized protein</fullName>
    </submittedName>
</protein>
<proteinExistence type="predicted"/>
<name>A0ABY4CNU5_9BACL</name>
<accession>A0ABY4CNU5</accession>
<gene>
    <name evidence="1" type="ORF">LSG31_05315</name>
</gene>
<evidence type="ECO:0000313" key="2">
    <source>
        <dbReference type="Proteomes" id="UP000830167"/>
    </source>
</evidence>
<organism evidence="1 2">
    <name type="scientific">Fodinisporobacter ferrooxydans</name>
    <dbReference type="NCBI Taxonomy" id="2901836"/>
    <lineage>
        <taxon>Bacteria</taxon>
        <taxon>Bacillati</taxon>
        <taxon>Bacillota</taxon>
        <taxon>Bacilli</taxon>
        <taxon>Bacillales</taxon>
        <taxon>Alicyclobacillaceae</taxon>
        <taxon>Fodinisporobacter</taxon>
    </lineage>
</organism>
<reference evidence="1" key="1">
    <citation type="submission" date="2021-12" db="EMBL/GenBank/DDBJ databases">
        <title>Alicyclobacillaceae gen. nov., sp. nov., isolated from chalcocite enrichment system.</title>
        <authorList>
            <person name="Jiang Z."/>
        </authorList>
    </citation>
    <scope>NUCLEOTIDE SEQUENCE</scope>
    <source>
        <strain evidence="1">MYW30-H2</strain>
    </source>
</reference>
<sequence>MKRYWKLAVLIPFIVFTIGIYYAEASVGGHPEYYIKTQKGNGQVASGIKLKGNYKYDAVTISTKGSTYQSDQSFWKSLDSYYYSTQRLKEMAKQYPQFMRGKQNPNAFYVDSRVIGYANINSQGQSDFRINVSIYDKKQKDSLSFEVKMPKQNPHEFVNAYNVQVGGQFMKLLTLNYNTNQATGQGPVVHLYTLDLNKKKVVADHSILSYASSGESKQGVISGINETDALKKPSNYIVFQMVHDNNGWMTNGLTTESSRPYAAKANTVNSRELFVYDIKSGKLSRVESKLVNELLQSIAPPAISQNGDDLFLISTADPKGPRVIRYSLSEKKISSDLIIPLKDLQANAEIVSVSKIANNRLYMIVTSKKNRFADPMIDIAELNTGKIVYRGIVSRKDNKELGNLQIYSISLGA</sequence>
<evidence type="ECO:0000313" key="1">
    <source>
        <dbReference type="EMBL" id="UOF91669.1"/>
    </source>
</evidence>
<keyword evidence="2" id="KW-1185">Reference proteome</keyword>
<dbReference type="Proteomes" id="UP000830167">
    <property type="component" value="Chromosome"/>
</dbReference>
<dbReference type="RefSeq" id="WP_347438364.1">
    <property type="nucleotide sequence ID" value="NZ_CP089291.1"/>
</dbReference>